<name>A0A7C5XIA8_9CREN</name>
<evidence type="ECO:0000313" key="1">
    <source>
        <dbReference type="EMBL" id="HHP81763.1"/>
    </source>
</evidence>
<proteinExistence type="predicted"/>
<reference evidence="1" key="1">
    <citation type="journal article" date="2020" name="mSystems">
        <title>Genome- and Community-Level Interaction Insights into Carbon Utilization and Element Cycling Functions of Hydrothermarchaeota in Hydrothermal Sediment.</title>
        <authorList>
            <person name="Zhou Z."/>
            <person name="Liu Y."/>
            <person name="Xu W."/>
            <person name="Pan J."/>
            <person name="Luo Z.H."/>
            <person name="Li M."/>
        </authorList>
    </citation>
    <scope>NUCLEOTIDE SEQUENCE [LARGE SCALE GENOMIC DNA]</scope>
    <source>
        <strain evidence="1">SpSt-1121</strain>
    </source>
</reference>
<dbReference type="AlphaFoldDB" id="A0A7C5XIA8"/>
<comment type="caution">
    <text evidence="1">The sequence shown here is derived from an EMBL/GenBank/DDBJ whole genome shotgun (WGS) entry which is preliminary data.</text>
</comment>
<dbReference type="EMBL" id="DRZI01000159">
    <property type="protein sequence ID" value="HHP81763.1"/>
    <property type="molecule type" value="Genomic_DNA"/>
</dbReference>
<accession>A0A7C5XIA8</accession>
<sequence>MGKDFIERAKLLEKIYMENTVTSTRLSKVIEIDYKKIVSMFNVLRDRYGIYIWVDILQSKLGLGLTLLLLKGLKLKPPKNPRIWEEIAIKLPYPRSIAWTPTGDIQVVFQSPLKTDIMNVEKVDKYVMFIQKFDFVLRSKPIIELLNMFVDLNFSELLEKGLDMALENKYRVDKEYILSPRKFDGLDLALLNVLEPRPEITLKGLTQEVNRSLNREYSVTRIEYHIAKHVENMILGYRVSNYAQSYKLSEAVSIVILQCNDPVDICSRAISHPFIVSCVGNTDKGATAVNICAPSEYQGSFTLRFIEKVQSYGCSDVLANIQYLAIPPYIMAFAVPKPRPKRIVQNADEAKIEYDPHSRSWSAVIDVEQVIDVLINYLSI</sequence>
<protein>
    <recommendedName>
        <fullName evidence="2">Lrp/AsnC family transcriptional regulator</fullName>
    </recommendedName>
</protein>
<gene>
    <name evidence="1" type="ORF">ENM84_03770</name>
</gene>
<evidence type="ECO:0008006" key="2">
    <source>
        <dbReference type="Google" id="ProtNLM"/>
    </source>
</evidence>
<organism evidence="1">
    <name type="scientific">Ignisphaera aggregans</name>
    <dbReference type="NCBI Taxonomy" id="334771"/>
    <lineage>
        <taxon>Archaea</taxon>
        <taxon>Thermoproteota</taxon>
        <taxon>Thermoprotei</taxon>
        <taxon>Desulfurococcales</taxon>
        <taxon>Desulfurococcaceae</taxon>
        <taxon>Ignisphaera</taxon>
    </lineage>
</organism>